<dbReference type="GO" id="GO:0005829">
    <property type="term" value="C:cytosol"/>
    <property type="evidence" value="ECO:0007669"/>
    <property type="project" value="TreeGrafter"/>
</dbReference>
<comment type="function">
    <text evidence="1">DNA polymerase III is a complex, multichain enzyme responsible for most of the replicative synthesis in bacteria. The epsilon subunit contain the editing function and is a proofreading 3'-5' exonuclease.</text>
</comment>
<gene>
    <name evidence="4" type="ORF">SAMN04489708_11575</name>
</gene>
<evidence type="ECO:0000256" key="2">
    <source>
        <dbReference type="ARBA" id="ARBA00026073"/>
    </source>
</evidence>
<dbReference type="SUPFAM" id="SSF53098">
    <property type="entry name" value="Ribonuclease H-like"/>
    <property type="match status" value="1"/>
</dbReference>
<dbReference type="GO" id="GO:0008408">
    <property type="term" value="F:3'-5' exonuclease activity"/>
    <property type="evidence" value="ECO:0007669"/>
    <property type="project" value="TreeGrafter"/>
</dbReference>
<feature type="domain" description="Exonuclease" evidence="3">
    <location>
        <begin position="5"/>
        <end position="172"/>
    </location>
</feature>
<organism evidence="4 5">
    <name type="scientific">Paracidovorax cattleyae</name>
    <dbReference type="NCBI Taxonomy" id="80868"/>
    <lineage>
        <taxon>Bacteria</taxon>
        <taxon>Pseudomonadati</taxon>
        <taxon>Pseudomonadota</taxon>
        <taxon>Betaproteobacteria</taxon>
        <taxon>Burkholderiales</taxon>
        <taxon>Comamonadaceae</taxon>
        <taxon>Paracidovorax</taxon>
    </lineage>
</organism>
<dbReference type="InterPro" id="IPR036397">
    <property type="entry name" value="RNaseH_sf"/>
</dbReference>
<dbReference type="AlphaFoldDB" id="A0A1H0TJ90"/>
<dbReference type="EMBL" id="FNJL01000015">
    <property type="protein sequence ID" value="SDP53648.1"/>
    <property type="molecule type" value="Genomic_DNA"/>
</dbReference>
<sequence>MPSSRIAVIDFETTGMTPSQGARATEVAIVLMEEGRSVDRFQSLMKTGAWLPPFIIQLTGITPAMLETAPPAESVMREAARFVGDAPMVAHNASFDSRFWAAELARADLPSPHAFACTVLLSRRLYPEATSHQLGRIVAHLGLPSAARAHRALADAEMAAALLGRMQHDLRTRYGIADPGHALLALLQRCARKGMDQLLARHASGGDLWQNASRSEPVTPLP</sequence>
<protein>
    <submittedName>
        <fullName evidence="4">DNA polymerase-3 subunit epsilon</fullName>
    </submittedName>
</protein>
<dbReference type="GO" id="GO:0003676">
    <property type="term" value="F:nucleic acid binding"/>
    <property type="evidence" value="ECO:0007669"/>
    <property type="project" value="InterPro"/>
</dbReference>
<dbReference type="GO" id="GO:0045004">
    <property type="term" value="P:DNA replication proofreading"/>
    <property type="evidence" value="ECO:0007669"/>
    <property type="project" value="TreeGrafter"/>
</dbReference>
<dbReference type="RefSeq" id="WP_092835178.1">
    <property type="nucleotide sequence ID" value="NZ_CP028290.1"/>
</dbReference>
<name>A0A1H0TJ90_9BURK</name>
<evidence type="ECO:0000313" key="5">
    <source>
        <dbReference type="Proteomes" id="UP000199317"/>
    </source>
</evidence>
<dbReference type="OrthoDB" id="9803913at2"/>
<proteinExistence type="predicted"/>
<reference evidence="5" key="1">
    <citation type="submission" date="2016-10" db="EMBL/GenBank/DDBJ databases">
        <authorList>
            <person name="Varghese N."/>
            <person name="Submissions S."/>
        </authorList>
    </citation>
    <scope>NUCLEOTIDE SEQUENCE [LARGE SCALE GENOMIC DNA]</scope>
    <source>
        <strain evidence="5">DSM 17101</strain>
    </source>
</reference>
<evidence type="ECO:0000256" key="1">
    <source>
        <dbReference type="ARBA" id="ARBA00025483"/>
    </source>
</evidence>
<dbReference type="PANTHER" id="PTHR30231:SF37">
    <property type="entry name" value="EXODEOXYRIBONUCLEASE 10"/>
    <property type="match status" value="1"/>
</dbReference>
<dbReference type="CDD" id="cd06127">
    <property type="entry name" value="DEDDh"/>
    <property type="match status" value="1"/>
</dbReference>
<comment type="subunit">
    <text evidence="2">DNA polymerase III contains a core (composed of alpha, epsilon and theta chains) that associates with a tau subunit. This core dimerizes to form the POLIII' complex. PolIII' associates with the gamma complex (composed of gamma, delta, delta', psi and chi chains) and with the beta chain to form the complete DNA polymerase III complex.</text>
</comment>
<dbReference type="Gene3D" id="3.30.420.10">
    <property type="entry name" value="Ribonuclease H-like superfamily/Ribonuclease H"/>
    <property type="match status" value="1"/>
</dbReference>
<dbReference type="InterPro" id="IPR012337">
    <property type="entry name" value="RNaseH-like_sf"/>
</dbReference>
<evidence type="ECO:0000313" key="4">
    <source>
        <dbReference type="EMBL" id="SDP53648.1"/>
    </source>
</evidence>
<dbReference type="InterPro" id="IPR013520">
    <property type="entry name" value="Ribonucl_H"/>
</dbReference>
<evidence type="ECO:0000259" key="3">
    <source>
        <dbReference type="SMART" id="SM00479"/>
    </source>
</evidence>
<accession>A0A1H0TJ90</accession>
<dbReference type="Proteomes" id="UP000199317">
    <property type="component" value="Unassembled WGS sequence"/>
</dbReference>
<dbReference type="FunFam" id="3.30.420.10:FF:000045">
    <property type="entry name" value="3'-5' exonuclease DinG"/>
    <property type="match status" value="1"/>
</dbReference>
<dbReference type="Pfam" id="PF00929">
    <property type="entry name" value="RNase_T"/>
    <property type="match status" value="1"/>
</dbReference>
<dbReference type="PANTHER" id="PTHR30231">
    <property type="entry name" value="DNA POLYMERASE III SUBUNIT EPSILON"/>
    <property type="match status" value="1"/>
</dbReference>
<dbReference type="SMART" id="SM00479">
    <property type="entry name" value="EXOIII"/>
    <property type="match status" value="1"/>
</dbReference>
<keyword evidence="5" id="KW-1185">Reference proteome</keyword>